<evidence type="ECO:0000313" key="1">
    <source>
        <dbReference type="EMBL" id="ALL63858.1"/>
    </source>
</evidence>
<accession>A0A0P0R6E6</accession>
<gene>
    <name evidence="1" type="ORF">K788_00039135</name>
</gene>
<dbReference type="KEGG" id="bcai:K788_00039135"/>
<sequence>MDEFILAIVVVLRFARKLGVLSKSFMRKRFWFLLFWFLLRGHPRFDSALASANC</sequence>
<evidence type="ECO:0000313" key="2">
    <source>
        <dbReference type="Proteomes" id="UP000019146"/>
    </source>
</evidence>
<dbReference type="EMBL" id="CP012746">
    <property type="protein sequence ID" value="ALL63858.1"/>
    <property type="molecule type" value="Genomic_DNA"/>
</dbReference>
<name>A0A0P0R6E6_9BURK</name>
<proteinExistence type="predicted"/>
<dbReference type="Proteomes" id="UP000019146">
    <property type="component" value="Chromosome 1"/>
</dbReference>
<protein>
    <submittedName>
        <fullName evidence="1">Uncharacterized protein</fullName>
    </submittedName>
</protein>
<reference evidence="1 2" key="1">
    <citation type="journal article" date="2014" name="Genome Announc.">
        <title>Draft Genome Sequence of the Haloacid-Degrading Burkholderia caribensis Strain MBA4.</title>
        <authorList>
            <person name="Pan Y."/>
            <person name="Kong K.F."/>
            <person name="Tsang J.S."/>
        </authorList>
    </citation>
    <scope>NUCLEOTIDE SEQUENCE [LARGE SCALE GENOMIC DNA]</scope>
    <source>
        <strain evidence="1 2">MBA4</strain>
    </source>
</reference>
<dbReference type="AlphaFoldDB" id="A0A0P0R6E6"/>
<organism evidence="1 2">
    <name type="scientific">Paraburkholderia caribensis MBA4</name>
    <dbReference type="NCBI Taxonomy" id="1323664"/>
    <lineage>
        <taxon>Bacteria</taxon>
        <taxon>Pseudomonadati</taxon>
        <taxon>Pseudomonadota</taxon>
        <taxon>Betaproteobacteria</taxon>
        <taxon>Burkholderiales</taxon>
        <taxon>Burkholderiaceae</taxon>
        <taxon>Paraburkholderia</taxon>
    </lineage>
</organism>